<gene>
    <name evidence="8" type="ORF">J2T55_000450</name>
</gene>
<protein>
    <recommendedName>
        <fullName evidence="1">cyclic-guanylate-specific phosphodiesterase</fullName>
        <ecNumber evidence="1">3.1.4.52</ecNumber>
    </recommendedName>
</protein>
<evidence type="ECO:0000313" key="9">
    <source>
        <dbReference type="Proteomes" id="UP001204445"/>
    </source>
</evidence>
<evidence type="ECO:0000256" key="2">
    <source>
        <dbReference type="ARBA" id="ARBA00022636"/>
    </source>
</evidence>
<evidence type="ECO:0000313" key="8">
    <source>
        <dbReference type="EMBL" id="MCS3902454.1"/>
    </source>
</evidence>
<dbReference type="EMBL" id="JANUCT010000002">
    <property type="protein sequence ID" value="MCS3902454.1"/>
    <property type="molecule type" value="Genomic_DNA"/>
</dbReference>
<evidence type="ECO:0000259" key="7">
    <source>
        <dbReference type="PROSITE" id="PS50887"/>
    </source>
</evidence>
<dbReference type="InterPro" id="IPR000700">
    <property type="entry name" value="PAS-assoc_C"/>
</dbReference>
<name>A0AAE3L0G3_9GAMM</name>
<comment type="caution">
    <text evidence="8">The sequence shown here is derived from an EMBL/GenBank/DDBJ whole genome shotgun (WGS) entry which is preliminary data.</text>
</comment>
<dbReference type="NCBIfam" id="TIGR00229">
    <property type="entry name" value="sensory_box"/>
    <property type="match status" value="1"/>
</dbReference>
<dbReference type="InterPro" id="IPR000160">
    <property type="entry name" value="GGDEF_dom"/>
</dbReference>
<dbReference type="AlphaFoldDB" id="A0AAE3L0G3"/>
<dbReference type="FunFam" id="3.20.20.450:FF:000001">
    <property type="entry name" value="Cyclic di-GMP phosphodiesterase yahA"/>
    <property type="match status" value="1"/>
</dbReference>
<organism evidence="8 9">
    <name type="scientific">Methylohalomonas lacus</name>
    <dbReference type="NCBI Taxonomy" id="398773"/>
    <lineage>
        <taxon>Bacteria</taxon>
        <taxon>Pseudomonadati</taxon>
        <taxon>Pseudomonadota</taxon>
        <taxon>Gammaproteobacteria</taxon>
        <taxon>Methylohalomonadales</taxon>
        <taxon>Methylohalomonadaceae</taxon>
        <taxon>Methylohalomonas</taxon>
    </lineage>
</organism>
<dbReference type="Pfam" id="PF00990">
    <property type="entry name" value="GGDEF"/>
    <property type="match status" value="1"/>
</dbReference>
<dbReference type="PROSITE" id="PS50883">
    <property type="entry name" value="EAL"/>
    <property type="match status" value="1"/>
</dbReference>
<dbReference type="CDD" id="cd00130">
    <property type="entry name" value="PAS"/>
    <property type="match status" value="1"/>
</dbReference>
<accession>A0AAE3L0G3</accession>
<dbReference type="InterPro" id="IPR001610">
    <property type="entry name" value="PAC"/>
</dbReference>
<dbReference type="InterPro" id="IPR035919">
    <property type="entry name" value="EAL_sf"/>
</dbReference>
<dbReference type="SUPFAM" id="SSF141868">
    <property type="entry name" value="EAL domain-like"/>
    <property type="match status" value="1"/>
</dbReference>
<keyword evidence="9" id="KW-1185">Reference proteome</keyword>
<sequence length="616" mass="68853">MANGGPHQQHTNRNGEQQSLTTGQAPVDPCEPVASLSSGALPDDSLLNSLLQAVMGHLQDMVIITEASPMAPPGPLIVYVNEAVTERTGFARDELLGAPVSRLLGEASDPSTVERIWQAMHAGQPIDFEIVNYTRSGEPFWVASRFCPVADDSGVIRYWIAIKKDIQAQKQAERQAHDLAFYDALTHLPNRRYLQNRLGEIVSATGNVQSSALLFIDFDDFKRVNDTFGHTVGDDLLIEMAKRLMGAVRDSDQVARIGGDEFVVLLESLGQDQTTVVERAGRVANKIVDHCNEPYLISGIEIFLTPSIGMTIIEPTTGICPEQILKQADMAMYAAKATGKNAVRFFDPDMEQQISQRLRLESELRRALARDEFELYYQPQFHASGALFGYEALIRWQHPVRGYLGPSEFIEVAEENNLIVKMGEWALRRACEQASKWMRTYPREVIRVSVNISPRQFHSPNFVQSVAMALNNSGLSPWLLKLELTENLMLDHIEQIIQKMARLSDLGVILSLDDFGTGFSSLYHLKTLPITEIKIDRSFVRDLNSDPSDLEIVRSIIDLSHNLHKSVIAEGVETREQYQLLQAMGCDAYQGYYLGRPACADSLKIDRVQDISSSIY</sequence>
<dbReference type="InterPro" id="IPR029787">
    <property type="entry name" value="Nucleotide_cyclase"/>
</dbReference>
<dbReference type="Gene3D" id="3.30.450.20">
    <property type="entry name" value="PAS domain"/>
    <property type="match status" value="1"/>
</dbReference>
<dbReference type="Gene3D" id="3.30.70.270">
    <property type="match status" value="1"/>
</dbReference>
<dbReference type="PANTHER" id="PTHR44757">
    <property type="entry name" value="DIGUANYLATE CYCLASE DGCP"/>
    <property type="match status" value="1"/>
</dbReference>
<dbReference type="Proteomes" id="UP001204445">
    <property type="component" value="Unassembled WGS sequence"/>
</dbReference>
<evidence type="ECO:0000259" key="4">
    <source>
        <dbReference type="PROSITE" id="PS50112"/>
    </source>
</evidence>
<feature type="domain" description="PAC" evidence="5">
    <location>
        <begin position="124"/>
        <end position="178"/>
    </location>
</feature>
<dbReference type="RefSeq" id="WP_259053976.1">
    <property type="nucleotide sequence ID" value="NZ_JANUCT010000002.1"/>
</dbReference>
<proteinExistence type="predicted"/>
<dbReference type="InterPro" id="IPR001633">
    <property type="entry name" value="EAL_dom"/>
</dbReference>
<dbReference type="PROSITE" id="PS50113">
    <property type="entry name" value="PAC"/>
    <property type="match status" value="1"/>
</dbReference>
<dbReference type="SMART" id="SM00086">
    <property type="entry name" value="PAC"/>
    <property type="match status" value="1"/>
</dbReference>
<dbReference type="InterPro" id="IPR043128">
    <property type="entry name" value="Rev_trsase/Diguanyl_cyclase"/>
</dbReference>
<evidence type="ECO:0000256" key="1">
    <source>
        <dbReference type="ARBA" id="ARBA00012282"/>
    </source>
</evidence>
<dbReference type="InterPro" id="IPR035965">
    <property type="entry name" value="PAS-like_dom_sf"/>
</dbReference>
<feature type="domain" description="GGDEF" evidence="7">
    <location>
        <begin position="209"/>
        <end position="348"/>
    </location>
</feature>
<dbReference type="SUPFAM" id="SSF55785">
    <property type="entry name" value="PYP-like sensor domain (PAS domain)"/>
    <property type="match status" value="1"/>
</dbReference>
<dbReference type="InterPro" id="IPR000014">
    <property type="entry name" value="PAS"/>
</dbReference>
<dbReference type="NCBIfam" id="TIGR00254">
    <property type="entry name" value="GGDEF"/>
    <property type="match status" value="1"/>
</dbReference>
<dbReference type="CDD" id="cd01949">
    <property type="entry name" value="GGDEF"/>
    <property type="match status" value="1"/>
</dbReference>
<dbReference type="PROSITE" id="PS50887">
    <property type="entry name" value="GGDEF"/>
    <property type="match status" value="1"/>
</dbReference>
<dbReference type="Gene3D" id="3.20.20.450">
    <property type="entry name" value="EAL domain"/>
    <property type="match status" value="1"/>
</dbReference>
<dbReference type="PANTHER" id="PTHR44757:SF2">
    <property type="entry name" value="BIOFILM ARCHITECTURE MAINTENANCE PROTEIN MBAA"/>
    <property type="match status" value="1"/>
</dbReference>
<feature type="compositionally biased region" description="Polar residues" evidence="3">
    <location>
        <begin position="1"/>
        <end position="24"/>
    </location>
</feature>
<evidence type="ECO:0000259" key="5">
    <source>
        <dbReference type="PROSITE" id="PS50113"/>
    </source>
</evidence>
<dbReference type="EC" id="3.1.4.52" evidence="1"/>
<dbReference type="SMART" id="SM00267">
    <property type="entry name" value="GGDEF"/>
    <property type="match status" value="1"/>
</dbReference>
<evidence type="ECO:0000256" key="3">
    <source>
        <dbReference type="SAM" id="MobiDB-lite"/>
    </source>
</evidence>
<feature type="domain" description="EAL" evidence="6">
    <location>
        <begin position="357"/>
        <end position="611"/>
    </location>
</feature>
<dbReference type="SUPFAM" id="SSF55073">
    <property type="entry name" value="Nucleotide cyclase"/>
    <property type="match status" value="1"/>
</dbReference>
<evidence type="ECO:0000259" key="6">
    <source>
        <dbReference type="PROSITE" id="PS50883"/>
    </source>
</evidence>
<dbReference type="SMART" id="SM00052">
    <property type="entry name" value="EAL"/>
    <property type="match status" value="1"/>
</dbReference>
<dbReference type="GO" id="GO:0071111">
    <property type="term" value="F:cyclic-guanylate-specific phosphodiesterase activity"/>
    <property type="evidence" value="ECO:0007669"/>
    <property type="project" value="UniProtKB-EC"/>
</dbReference>
<keyword evidence="2" id="KW-0973">c-di-GMP</keyword>
<dbReference type="Pfam" id="PF13426">
    <property type="entry name" value="PAS_9"/>
    <property type="match status" value="1"/>
</dbReference>
<reference evidence="8" key="1">
    <citation type="submission" date="2022-08" db="EMBL/GenBank/DDBJ databases">
        <title>Genomic Encyclopedia of Type Strains, Phase III (KMG-III): the genomes of soil and plant-associated and newly described type strains.</title>
        <authorList>
            <person name="Whitman W."/>
        </authorList>
    </citation>
    <scope>NUCLEOTIDE SEQUENCE</scope>
    <source>
        <strain evidence="8">HMT 1</strain>
    </source>
</reference>
<dbReference type="CDD" id="cd01948">
    <property type="entry name" value="EAL"/>
    <property type="match status" value="1"/>
</dbReference>
<feature type="domain" description="PAS" evidence="4">
    <location>
        <begin position="43"/>
        <end position="123"/>
    </location>
</feature>
<feature type="region of interest" description="Disordered" evidence="3">
    <location>
        <begin position="1"/>
        <end position="36"/>
    </location>
</feature>
<dbReference type="InterPro" id="IPR052155">
    <property type="entry name" value="Biofilm_reg_signaling"/>
</dbReference>
<dbReference type="Pfam" id="PF00563">
    <property type="entry name" value="EAL"/>
    <property type="match status" value="1"/>
</dbReference>
<dbReference type="PROSITE" id="PS50112">
    <property type="entry name" value="PAS"/>
    <property type="match status" value="1"/>
</dbReference>